<evidence type="ECO:0000256" key="6">
    <source>
        <dbReference type="ARBA" id="ARBA00047899"/>
    </source>
</evidence>
<dbReference type="PATRIC" id="fig|292563.3.peg.2747"/>
<dbReference type="PANTHER" id="PTHR24363">
    <property type="entry name" value="SERINE/THREONINE PROTEIN KINASE"/>
    <property type="match status" value="1"/>
</dbReference>
<keyword evidence="5 8" id="KW-0067">ATP-binding</keyword>
<feature type="binding site" evidence="9">
    <location>
        <position position="67"/>
    </location>
    <ligand>
        <name>ATP</name>
        <dbReference type="ChEBI" id="CHEBI:30616"/>
    </ligand>
</feature>
<evidence type="ECO:0000256" key="1">
    <source>
        <dbReference type="ARBA" id="ARBA00022527"/>
    </source>
</evidence>
<dbReference type="Pfam" id="PF00805">
    <property type="entry name" value="Pentapeptide"/>
    <property type="match status" value="2"/>
</dbReference>
<dbReference type="InterPro" id="IPR017441">
    <property type="entry name" value="Protein_kinase_ATP_BS"/>
</dbReference>
<dbReference type="InterPro" id="IPR000719">
    <property type="entry name" value="Prot_kinase_dom"/>
</dbReference>
<proteinExistence type="inferred from homology"/>
<dbReference type="GO" id="GO:0106310">
    <property type="term" value="F:protein serine kinase activity"/>
    <property type="evidence" value="ECO:0007669"/>
    <property type="project" value="RHEA"/>
</dbReference>
<dbReference type="PROSITE" id="PS50011">
    <property type="entry name" value="PROTEIN_KINASE_DOM"/>
    <property type="match status" value="1"/>
</dbReference>
<keyword evidence="3 8" id="KW-0547">Nucleotide-binding</keyword>
<keyword evidence="4 8" id="KW-0418">Kinase</keyword>
<comment type="catalytic activity">
    <reaction evidence="6 8">
        <text>L-threonyl-[protein] + ATP = O-phospho-L-threonyl-[protein] + ADP + H(+)</text>
        <dbReference type="Rhea" id="RHEA:46608"/>
        <dbReference type="Rhea" id="RHEA-COMP:11060"/>
        <dbReference type="Rhea" id="RHEA-COMP:11605"/>
        <dbReference type="ChEBI" id="CHEBI:15378"/>
        <dbReference type="ChEBI" id="CHEBI:30013"/>
        <dbReference type="ChEBI" id="CHEBI:30616"/>
        <dbReference type="ChEBI" id="CHEBI:61977"/>
        <dbReference type="ChEBI" id="CHEBI:456216"/>
        <dbReference type="EC" id="2.7.11.1"/>
    </reaction>
</comment>
<dbReference type="EC" id="2.7.11.1" evidence="8"/>
<dbReference type="eggNOG" id="COG0515">
    <property type="taxonomic scope" value="Bacteria"/>
</dbReference>
<dbReference type="SUPFAM" id="SSF56112">
    <property type="entry name" value="Protein kinase-like (PK-like)"/>
    <property type="match status" value="1"/>
</dbReference>
<organism evidence="11 12">
    <name type="scientific">Cyanobacterium stanieri (strain ATCC 29140 / PCC 7202)</name>
    <dbReference type="NCBI Taxonomy" id="292563"/>
    <lineage>
        <taxon>Bacteria</taxon>
        <taxon>Bacillati</taxon>
        <taxon>Cyanobacteriota</taxon>
        <taxon>Cyanophyceae</taxon>
        <taxon>Oscillatoriophycideae</taxon>
        <taxon>Chroococcales</taxon>
        <taxon>Geminocystaceae</taxon>
        <taxon>Cyanobacterium</taxon>
    </lineage>
</organism>
<evidence type="ECO:0000256" key="9">
    <source>
        <dbReference type="PROSITE-ProRule" id="PRU10141"/>
    </source>
</evidence>
<dbReference type="CDD" id="cd14014">
    <property type="entry name" value="STKc_PknB_like"/>
    <property type="match status" value="1"/>
</dbReference>
<dbReference type="PANTHER" id="PTHR24363:SF0">
    <property type="entry name" value="SERINE_THREONINE KINASE LIKE DOMAIN CONTAINING 1"/>
    <property type="match status" value="1"/>
</dbReference>
<evidence type="ECO:0000256" key="2">
    <source>
        <dbReference type="ARBA" id="ARBA00022679"/>
    </source>
</evidence>
<comment type="similarity">
    <text evidence="8">Belongs to the protein kinase superfamily. Ser/Thr protein kinase family.</text>
</comment>
<dbReference type="PIRSF" id="PIRSF000647">
    <property type="entry name" value="Ser/Thr_PK_SpkB"/>
    <property type="match status" value="1"/>
</dbReference>
<dbReference type="Proteomes" id="UP000010483">
    <property type="component" value="Chromosome"/>
</dbReference>
<evidence type="ECO:0000256" key="3">
    <source>
        <dbReference type="ARBA" id="ARBA00022741"/>
    </source>
</evidence>
<dbReference type="eggNOG" id="COG1357">
    <property type="taxonomic scope" value="Bacteria"/>
</dbReference>
<evidence type="ECO:0000256" key="8">
    <source>
        <dbReference type="PIRNR" id="PIRNR000647"/>
    </source>
</evidence>
<keyword evidence="12" id="KW-1185">Reference proteome</keyword>
<dbReference type="InterPro" id="IPR016252">
    <property type="entry name" value="Ser/Thr_kinase_SpkB"/>
</dbReference>
<dbReference type="InterPro" id="IPR011009">
    <property type="entry name" value="Kinase-like_dom_sf"/>
</dbReference>
<dbReference type="Pfam" id="PF00069">
    <property type="entry name" value="Pkinase"/>
    <property type="match status" value="1"/>
</dbReference>
<dbReference type="STRING" id="292563.Cyast_2630"/>
<evidence type="ECO:0000256" key="7">
    <source>
        <dbReference type="ARBA" id="ARBA00048679"/>
    </source>
</evidence>
<dbReference type="BioCyc" id="CSTA292563:G1353-2635-MONOMER"/>
<dbReference type="KEGG" id="csn:Cyast_2630"/>
<dbReference type="Gene3D" id="1.10.510.10">
    <property type="entry name" value="Transferase(Phosphotransferase) domain 1"/>
    <property type="match status" value="1"/>
</dbReference>
<dbReference type="SUPFAM" id="SSF141571">
    <property type="entry name" value="Pentapeptide repeat-like"/>
    <property type="match status" value="1"/>
</dbReference>
<feature type="domain" description="Protein kinase" evidence="10">
    <location>
        <begin position="36"/>
        <end position="302"/>
    </location>
</feature>
<evidence type="ECO:0000313" key="12">
    <source>
        <dbReference type="Proteomes" id="UP000010483"/>
    </source>
</evidence>
<evidence type="ECO:0000256" key="4">
    <source>
        <dbReference type="ARBA" id="ARBA00022777"/>
    </source>
</evidence>
<dbReference type="EMBL" id="CP003940">
    <property type="protein sequence ID" value="AFZ48573.1"/>
    <property type="molecule type" value="Genomic_DNA"/>
</dbReference>
<comment type="catalytic activity">
    <reaction evidence="7 8">
        <text>L-seryl-[protein] + ATP = O-phospho-L-seryl-[protein] + ADP + H(+)</text>
        <dbReference type="Rhea" id="RHEA:17989"/>
        <dbReference type="Rhea" id="RHEA-COMP:9863"/>
        <dbReference type="Rhea" id="RHEA-COMP:11604"/>
        <dbReference type="ChEBI" id="CHEBI:15378"/>
        <dbReference type="ChEBI" id="CHEBI:29999"/>
        <dbReference type="ChEBI" id="CHEBI:30616"/>
        <dbReference type="ChEBI" id="CHEBI:83421"/>
        <dbReference type="ChEBI" id="CHEBI:456216"/>
        <dbReference type="EC" id="2.7.11.1"/>
    </reaction>
</comment>
<gene>
    <name evidence="11" type="ordered locus">Cyast_2630</name>
</gene>
<keyword evidence="1 8" id="KW-0723">Serine/threonine-protein kinase</keyword>
<dbReference type="SMART" id="SM00220">
    <property type="entry name" value="S_TKc"/>
    <property type="match status" value="1"/>
</dbReference>
<evidence type="ECO:0000259" key="10">
    <source>
        <dbReference type="PROSITE" id="PS50011"/>
    </source>
</evidence>
<dbReference type="NCBIfam" id="NF045510">
    <property type="entry name" value="4Cys_prefix_kin"/>
    <property type="match status" value="1"/>
</dbReference>
<dbReference type="GO" id="GO:0004674">
    <property type="term" value="F:protein serine/threonine kinase activity"/>
    <property type="evidence" value="ECO:0007669"/>
    <property type="project" value="UniProtKB-UniRule"/>
</dbReference>
<evidence type="ECO:0000313" key="11">
    <source>
        <dbReference type="EMBL" id="AFZ48573.1"/>
    </source>
</evidence>
<dbReference type="PROSITE" id="PS00107">
    <property type="entry name" value="PROTEIN_KINASE_ATP"/>
    <property type="match status" value="1"/>
</dbReference>
<dbReference type="HOGENOM" id="CLU_000288_135_5_3"/>
<evidence type="ECO:0000256" key="5">
    <source>
        <dbReference type="ARBA" id="ARBA00022840"/>
    </source>
</evidence>
<accession>K9YR45</accession>
<protein>
    <recommendedName>
        <fullName evidence="8">Serine/threonine-protein kinase B</fullName>
        <ecNumber evidence="8">2.7.11.1</ecNumber>
    </recommendedName>
</protein>
<dbReference type="InterPro" id="IPR001646">
    <property type="entry name" value="5peptide_repeat"/>
</dbReference>
<dbReference type="GO" id="GO:0005524">
    <property type="term" value="F:ATP binding"/>
    <property type="evidence" value="ECO:0007669"/>
    <property type="project" value="UniProtKB-UniRule"/>
</dbReference>
<keyword evidence="2 8" id="KW-0808">Transferase</keyword>
<dbReference type="AlphaFoldDB" id="K9YR45"/>
<name>K9YR45_CYASC</name>
<dbReference type="Gene3D" id="2.160.20.80">
    <property type="entry name" value="E3 ubiquitin-protein ligase SopA"/>
    <property type="match status" value="1"/>
</dbReference>
<sequence length="508" mass="57228">MIISYCVNPECSNPKNHPKLKKCYTCGSRLILNKRYRVIKRLGKGGFGSTFVGVDLFEQDNPLCVVKQLRPIIDNPEAFNMALSLFKREAKTMAKIAHPQIPKLLNHFVDDEKFYLIQELINGDNLQKEVREKGVYGELGVKRFLEEITPVLQYLHSQKVIHRDIKPANILRRKKDGKLILIDFGAVKDQVNTQLAQTYGQTALTKFAVGTMGYAPPEQMAMRPIFASDIYALGATCLYLLTGKSPKKFDRDVETGDIIWESEVNISPSFKKVLSKMLIPSTKERFKTADELLKALDIAPFEEGLSQSVISAKSFENGGNLSLDDVSTADLSVTQGVDNTMSPTQQLRQAIQKRKKKIKTINIKWDDESFRAAYNGGKKDFSEQELNNINLTGVRLNKFIFRYSQLEGAIFIESNLSQSNFYSSNLQGANFTNANLAQAYFAKSELGDADFRGANLQGADFTNANVRDANFCGANLKNVKITQNQLKEAKINWTTILPDGGRRWWKLF</sequence>
<reference evidence="12" key="1">
    <citation type="journal article" date="2013" name="Proc. Natl. Acad. Sci. U.S.A.">
        <title>Improving the coverage of the cyanobacterial phylum using diversity-driven genome sequencing.</title>
        <authorList>
            <person name="Shih P.M."/>
            <person name="Wu D."/>
            <person name="Latifi A."/>
            <person name="Axen S.D."/>
            <person name="Fewer D.P."/>
            <person name="Talla E."/>
            <person name="Calteau A."/>
            <person name="Cai F."/>
            <person name="Tandeau de Marsac N."/>
            <person name="Rippka R."/>
            <person name="Herdman M."/>
            <person name="Sivonen K."/>
            <person name="Coursin T."/>
            <person name="Laurent T."/>
            <person name="Goodwin L."/>
            <person name="Nolan M."/>
            <person name="Davenport K.W."/>
            <person name="Han C.S."/>
            <person name="Rubin E.M."/>
            <person name="Eisen J.A."/>
            <person name="Woyke T."/>
            <person name="Gugger M."/>
            <person name="Kerfeld C.A."/>
        </authorList>
    </citation>
    <scope>NUCLEOTIDE SEQUENCE [LARGE SCALE GENOMIC DNA]</scope>
    <source>
        <strain evidence="12">ATCC 29140 / PCC 7202</strain>
    </source>
</reference>